<dbReference type="PANTHER" id="PTHR37305:SF1">
    <property type="entry name" value="MEMBRANE PROTEIN"/>
    <property type="match status" value="1"/>
</dbReference>
<dbReference type="AlphaFoldDB" id="A0A0W8IC33"/>
<feature type="transmembrane region" description="Helical" evidence="1">
    <location>
        <begin position="188"/>
        <end position="207"/>
    </location>
</feature>
<feature type="transmembrane region" description="Helical" evidence="1">
    <location>
        <begin position="20"/>
        <end position="41"/>
    </location>
</feature>
<gene>
    <name evidence="2" type="ORF">AVL61_14210</name>
</gene>
<sequence length="265" mass="26878">MTGRGGTVLAGVLRTNRRSLLLWALAVAAVTALYTAFYPSVGGGQMDAMLESMPSEFITAMGFDSMTTAAGYVTSTVYSLLGAVLTLVCAIGLGARLIAGQEEDGTLELELSAPVSRRRIYAERLAALWLTVLVLVLALTAALGVLSAALELGLSAVNVAAASAGLLLFGGALGTVAFAVGAATGRRGTALGAAAAAAVASYLLSYLSPIAEAPWMEQISPFHWYIGAEPLATGFDGPGLALLAALAVLVALGGAVAFARRDLMV</sequence>
<dbReference type="PANTHER" id="PTHR37305">
    <property type="entry name" value="INTEGRAL MEMBRANE PROTEIN-RELATED"/>
    <property type="match status" value="1"/>
</dbReference>
<feature type="transmembrane region" description="Helical" evidence="1">
    <location>
        <begin position="156"/>
        <end position="181"/>
    </location>
</feature>
<feature type="transmembrane region" description="Helical" evidence="1">
    <location>
        <begin position="126"/>
        <end position="150"/>
    </location>
</feature>
<keyword evidence="1" id="KW-1133">Transmembrane helix</keyword>
<accession>A0A0W8IC33</accession>
<dbReference type="GO" id="GO:0140359">
    <property type="term" value="F:ABC-type transporter activity"/>
    <property type="evidence" value="ECO:0007669"/>
    <property type="project" value="InterPro"/>
</dbReference>
<proteinExistence type="predicted"/>
<dbReference type="Proteomes" id="UP000053512">
    <property type="component" value="Unassembled WGS sequence"/>
</dbReference>
<dbReference type="EMBL" id="LQBK01000017">
    <property type="protein sequence ID" value="KUG57280.1"/>
    <property type="molecule type" value="Genomic_DNA"/>
</dbReference>
<comment type="caution">
    <text evidence="2">The sequence shown here is derived from an EMBL/GenBank/DDBJ whole genome shotgun (WGS) entry which is preliminary data.</text>
</comment>
<evidence type="ECO:0000313" key="2">
    <source>
        <dbReference type="EMBL" id="KUG57280.1"/>
    </source>
</evidence>
<reference evidence="3" key="1">
    <citation type="submission" date="2015-12" db="EMBL/GenBank/DDBJ databases">
        <authorList>
            <person name="Nair G.R."/>
            <person name="Kaur G."/>
            <person name="Mayilraj S."/>
        </authorList>
    </citation>
    <scope>NUCLEOTIDE SEQUENCE [LARGE SCALE GENOMIC DNA]</scope>
    <source>
        <strain evidence="3">CD08_4</strain>
    </source>
</reference>
<keyword evidence="1" id="KW-0812">Transmembrane</keyword>
<keyword evidence="1" id="KW-0472">Membrane</keyword>
<feature type="transmembrane region" description="Helical" evidence="1">
    <location>
        <begin position="77"/>
        <end position="99"/>
    </location>
</feature>
<dbReference type="GO" id="GO:0005886">
    <property type="term" value="C:plasma membrane"/>
    <property type="evidence" value="ECO:0007669"/>
    <property type="project" value="UniProtKB-SubCell"/>
</dbReference>
<dbReference type="RefSeq" id="WP_058874079.1">
    <property type="nucleotide sequence ID" value="NZ_LQBK01000017.1"/>
</dbReference>
<protein>
    <recommendedName>
        <fullName evidence="4">ABC transporter permease</fullName>
    </recommendedName>
</protein>
<organism evidence="2 3">
    <name type="scientific">Kocuria rosea subsp. polaris</name>
    <dbReference type="NCBI Taxonomy" id="136273"/>
    <lineage>
        <taxon>Bacteria</taxon>
        <taxon>Bacillati</taxon>
        <taxon>Actinomycetota</taxon>
        <taxon>Actinomycetes</taxon>
        <taxon>Micrococcales</taxon>
        <taxon>Micrococcaceae</taxon>
        <taxon>Kocuria</taxon>
    </lineage>
</organism>
<evidence type="ECO:0000313" key="3">
    <source>
        <dbReference type="Proteomes" id="UP000053512"/>
    </source>
</evidence>
<name>A0A0W8IC33_KOCRO</name>
<evidence type="ECO:0008006" key="4">
    <source>
        <dbReference type="Google" id="ProtNLM"/>
    </source>
</evidence>
<evidence type="ECO:0000256" key="1">
    <source>
        <dbReference type="SAM" id="Phobius"/>
    </source>
</evidence>
<feature type="transmembrane region" description="Helical" evidence="1">
    <location>
        <begin position="240"/>
        <end position="259"/>
    </location>
</feature>
<dbReference type="Pfam" id="PF12679">
    <property type="entry name" value="ABC2_membrane_2"/>
    <property type="match status" value="1"/>
</dbReference>
<dbReference type="OrthoDB" id="3686802at2"/>